<name>A0A0E2HL35_9FIRM</name>
<sequence length="260" mass="29011">MTDVKRVIIDAGHGGEEPGAMYDGRREKDDTLRLALAIGQILENNGVDVVYTRTMDIYDTPLEKAQIANQSGADYFVSIHRNAFPVPGGASGAMTLVYQDAGVPAMLADNIQRNLVETGFRDLGVQERPGLIVLRKTQMPAVLVEVGFIDNPEDNRFFDENFDAIAQAIADGVLETIRQQEAKRPEYYQVQVGAFRTRMPADRLVNELQASGLPAFLVYDDGLYKVRVGAFLNMDYAVQMERNLRNMGYPTVLVRERAIY</sequence>
<dbReference type="Gene3D" id="3.30.70.1070">
    <property type="entry name" value="Sporulation related repeat"/>
    <property type="match status" value="1"/>
</dbReference>
<dbReference type="GO" id="GO:0042834">
    <property type="term" value="F:peptidoglycan binding"/>
    <property type="evidence" value="ECO:0007669"/>
    <property type="project" value="InterPro"/>
</dbReference>
<evidence type="ECO:0000313" key="4">
    <source>
        <dbReference type="Proteomes" id="UP000013085"/>
    </source>
</evidence>
<feature type="domain" description="SPOR" evidence="2">
    <location>
        <begin position="182"/>
        <end position="257"/>
    </location>
</feature>
<keyword evidence="1" id="KW-0378">Hydrolase</keyword>
<evidence type="ECO:0000259" key="2">
    <source>
        <dbReference type="PROSITE" id="PS51724"/>
    </source>
</evidence>
<dbReference type="CDD" id="cd02696">
    <property type="entry name" value="MurNAc-LAA"/>
    <property type="match status" value="1"/>
</dbReference>
<comment type="caution">
    <text evidence="3">The sequence shown here is derived from an EMBL/GenBank/DDBJ whole genome shotgun (WGS) entry which is preliminary data.</text>
</comment>
<dbReference type="InterPro" id="IPR050695">
    <property type="entry name" value="N-acetylmuramoyl_amidase_3"/>
</dbReference>
<evidence type="ECO:0000313" key="3">
    <source>
        <dbReference type="EMBL" id="ENZ12315.1"/>
    </source>
</evidence>
<dbReference type="SMART" id="SM00646">
    <property type="entry name" value="Ami_3"/>
    <property type="match status" value="1"/>
</dbReference>
<dbReference type="AlphaFoldDB" id="A0A0E2HL35"/>
<dbReference type="EMBL" id="AGYR01000039">
    <property type="protein sequence ID" value="ENZ12315.1"/>
    <property type="molecule type" value="Genomic_DNA"/>
</dbReference>
<dbReference type="Proteomes" id="UP000013085">
    <property type="component" value="Unassembled WGS sequence"/>
</dbReference>
<dbReference type="GeneID" id="57963858"/>
<dbReference type="Pfam" id="PF01520">
    <property type="entry name" value="Amidase_3"/>
    <property type="match status" value="1"/>
</dbReference>
<dbReference type="InterPro" id="IPR007730">
    <property type="entry name" value="SPOR-like_dom"/>
</dbReference>
<accession>A0A0E2HL35</accession>
<evidence type="ECO:0000256" key="1">
    <source>
        <dbReference type="ARBA" id="ARBA00022801"/>
    </source>
</evidence>
<proteinExistence type="predicted"/>
<dbReference type="PROSITE" id="PS51724">
    <property type="entry name" value="SPOR"/>
    <property type="match status" value="1"/>
</dbReference>
<dbReference type="GO" id="GO:0030288">
    <property type="term" value="C:outer membrane-bounded periplasmic space"/>
    <property type="evidence" value="ECO:0007669"/>
    <property type="project" value="TreeGrafter"/>
</dbReference>
<protein>
    <submittedName>
        <fullName evidence="3">N-acetylmuramoyl-L-alanine amidase</fullName>
    </submittedName>
</protein>
<dbReference type="GO" id="GO:0008745">
    <property type="term" value="F:N-acetylmuramoyl-L-alanine amidase activity"/>
    <property type="evidence" value="ECO:0007669"/>
    <property type="project" value="InterPro"/>
</dbReference>
<dbReference type="HOGENOM" id="CLU_014322_9_2_9"/>
<gene>
    <name evidence="3" type="ORF">HMPREF1090_03438</name>
</gene>
<dbReference type="SUPFAM" id="SSF53187">
    <property type="entry name" value="Zn-dependent exopeptidases"/>
    <property type="match status" value="1"/>
</dbReference>
<dbReference type="PANTHER" id="PTHR30404:SF0">
    <property type="entry name" value="N-ACETYLMURAMOYL-L-ALANINE AMIDASE AMIC"/>
    <property type="match status" value="1"/>
</dbReference>
<dbReference type="SUPFAM" id="SSF110997">
    <property type="entry name" value="Sporulation related repeat"/>
    <property type="match status" value="1"/>
</dbReference>
<dbReference type="InterPro" id="IPR036680">
    <property type="entry name" value="SPOR-like_sf"/>
</dbReference>
<organism evidence="3 4">
    <name type="scientific">[Clostridium] clostridioforme 90A8</name>
    <dbReference type="NCBI Taxonomy" id="999408"/>
    <lineage>
        <taxon>Bacteria</taxon>
        <taxon>Bacillati</taxon>
        <taxon>Bacillota</taxon>
        <taxon>Clostridia</taxon>
        <taxon>Lachnospirales</taxon>
        <taxon>Lachnospiraceae</taxon>
        <taxon>Enterocloster</taxon>
    </lineage>
</organism>
<dbReference type="Gene3D" id="3.40.630.40">
    <property type="entry name" value="Zn-dependent exopeptidases"/>
    <property type="match status" value="1"/>
</dbReference>
<dbReference type="RefSeq" id="WP_002586279.1">
    <property type="nucleotide sequence ID" value="NZ_KB850979.1"/>
</dbReference>
<dbReference type="Pfam" id="PF05036">
    <property type="entry name" value="SPOR"/>
    <property type="match status" value="1"/>
</dbReference>
<dbReference type="PANTHER" id="PTHR30404">
    <property type="entry name" value="N-ACETYLMURAMOYL-L-ALANINE AMIDASE"/>
    <property type="match status" value="1"/>
</dbReference>
<reference evidence="3 4" key="1">
    <citation type="submission" date="2013-01" db="EMBL/GenBank/DDBJ databases">
        <title>The Genome Sequence of Clostridium clostridioforme 90A8.</title>
        <authorList>
            <consortium name="The Broad Institute Genome Sequencing Platform"/>
            <person name="Earl A."/>
            <person name="Ward D."/>
            <person name="Feldgarden M."/>
            <person name="Gevers D."/>
            <person name="Courvalin P."/>
            <person name="Lambert T."/>
            <person name="Walker B."/>
            <person name="Young S.K."/>
            <person name="Zeng Q."/>
            <person name="Gargeya S."/>
            <person name="Fitzgerald M."/>
            <person name="Haas B."/>
            <person name="Abouelleil A."/>
            <person name="Alvarado L."/>
            <person name="Arachchi H.M."/>
            <person name="Berlin A.M."/>
            <person name="Chapman S.B."/>
            <person name="Dewar J."/>
            <person name="Goldberg J."/>
            <person name="Griggs A."/>
            <person name="Gujja S."/>
            <person name="Hansen M."/>
            <person name="Howarth C."/>
            <person name="Imamovic A."/>
            <person name="Larimer J."/>
            <person name="McCowan C."/>
            <person name="Murphy C."/>
            <person name="Neiman D."/>
            <person name="Pearson M."/>
            <person name="Priest M."/>
            <person name="Roberts A."/>
            <person name="Saif S."/>
            <person name="Shea T."/>
            <person name="Sisk P."/>
            <person name="Sykes S."/>
            <person name="Wortman J."/>
            <person name="Nusbaum C."/>
            <person name="Birren B."/>
        </authorList>
    </citation>
    <scope>NUCLEOTIDE SEQUENCE [LARGE SCALE GENOMIC DNA]</scope>
    <source>
        <strain evidence="3 4">90A8</strain>
    </source>
</reference>
<dbReference type="InterPro" id="IPR002508">
    <property type="entry name" value="MurNAc-LAA_cat"/>
</dbReference>
<dbReference type="GO" id="GO:0009253">
    <property type="term" value="P:peptidoglycan catabolic process"/>
    <property type="evidence" value="ECO:0007669"/>
    <property type="project" value="InterPro"/>
</dbReference>
<dbReference type="PATRIC" id="fig|999408.3.peg.3717"/>